<keyword evidence="5" id="KW-0297">G-protein coupled receptor</keyword>
<dbReference type="GeneTree" id="ENSGT00950000182966"/>
<dbReference type="InterPro" id="IPR050119">
    <property type="entry name" value="CCR1-9-like"/>
</dbReference>
<proteinExistence type="predicted"/>
<evidence type="ECO:0000313" key="13">
    <source>
        <dbReference type="Proteomes" id="UP000261380"/>
    </source>
</evidence>
<feature type="transmembrane region" description="Helical" evidence="10">
    <location>
        <begin position="12"/>
        <end position="33"/>
    </location>
</feature>
<keyword evidence="4 10" id="KW-1133">Transmembrane helix</keyword>
<evidence type="ECO:0000256" key="7">
    <source>
        <dbReference type="ARBA" id="ARBA00023170"/>
    </source>
</evidence>
<dbReference type="SUPFAM" id="SSF81321">
    <property type="entry name" value="Family A G protein-coupled receptor-like"/>
    <property type="match status" value="1"/>
</dbReference>
<dbReference type="PRINTS" id="PR00237">
    <property type="entry name" value="GPCRRHODOPSN"/>
</dbReference>
<evidence type="ECO:0000259" key="11">
    <source>
        <dbReference type="PROSITE" id="PS50262"/>
    </source>
</evidence>
<name>A0A3B5LGE2_9TELE</name>
<dbReference type="GO" id="GO:0009897">
    <property type="term" value="C:external side of plasma membrane"/>
    <property type="evidence" value="ECO:0007669"/>
    <property type="project" value="TreeGrafter"/>
</dbReference>
<dbReference type="GO" id="GO:0060326">
    <property type="term" value="P:cell chemotaxis"/>
    <property type="evidence" value="ECO:0007669"/>
    <property type="project" value="TreeGrafter"/>
</dbReference>
<dbReference type="FunFam" id="1.20.1070.10:FF:000109">
    <property type="entry name" value="Leukotriene B4 receptor"/>
    <property type="match status" value="1"/>
</dbReference>
<dbReference type="AlphaFoldDB" id="A0A3B5LGE2"/>
<dbReference type="PANTHER" id="PTHR10489:SF946">
    <property type="entry name" value="LEUKOTRIENE B4 RECEPTOR 1-LIKE"/>
    <property type="match status" value="1"/>
</dbReference>
<dbReference type="PANTHER" id="PTHR10489">
    <property type="entry name" value="CELL ADHESION MOLECULE"/>
    <property type="match status" value="1"/>
</dbReference>
<evidence type="ECO:0000256" key="3">
    <source>
        <dbReference type="ARBA" id="ARBA00022692"/>
    </source>
</evidence>
<evidence type="ECO:0000256" key="10">
    <source>
        <dbReference type="SAM" id="Phobius"/>
    </source>
</evidence>
<dbReference type="GO" id="GO:0016493">
    <property type="term" value="F:C-C chemokine receptor activity"/>
    <property type="evidence" value="ECO:0007669"/>
    <property type="project" value="TreeGrafter"/>
</dbReference>
<feature type="transmembrane region" description="Helical" evidence="10">
    <location>
        <begin position="227"/>
        <end position="249"/>
    </location>
</feature>
<dbReference type="InterPro" id="IPR000276">
    <property type="entry name" value="GPCR_Rhodpsn"/>
</dbReference>
<feature type="transmembrane region" description="Helical" evidence="10">
    <location>
        <begin position="110"/>
        <end position="130"/>
    </location>
</feature>
<dbReference type="GO" id="GO:0006955">
    <property type="term" value="P:immune response"/>
    <property type="evidence" value="ECO:0007669"/>
    <property type="project" value="TreeGrafter"/>
</dbReference>
<comment type="subcellular location">
    <subcellularLocation>
        <location evidence="1">Cell membrane</location>
        <topology evidence="1">Multi-pass membrane protein</topology>
    </subcellularLocation>
</comment>
<evidence type="ECO:0000256" key="4">
    <source>
        <dbReference type="ARBA" id="ARBA00022989"/>
    </source>
</evidence>
<protein>
    <recommendedName>
        <fullName evidence="11">G-protein coupled receptors family 1 profile domain-containing protein</fullName>
    </recommendedName>
</protein>
<keyword evidence="7" id="KW-0675">Receptor</keyword>
<feature type="transmembrane region" description="Helical" evidence="10">
    <location>
        <begin position="269"/>
        <end position="295"/>
    </location>
</feature>
<dbReference type="PROSITE" id="PS50262">
    <property type="entry name" value="G_PROTEIN_RECEP_F1_2"/>
    <property type="match status" value="1"/>
</dbReference>
<dbReference type="GO" id="GO:0019957">
    <property type="term" value="F:C-C chemokine binding"/>
    <property type="evidence" value="ECO:0007669"/>
    <property type="project" value="TreeGrafter"/>
</dbReference>
<feature type="transmembrane region" description="Helical" evidence="10">
    <location>
        <begin position="72"/>
        <end position="98"/>
    </location>
</feature>
<reference evidence="12" key="1">
    <citation type="submission" date="2025-08" db="UniProtKB">
        <authorList>
            <consortium name="Ensembl"/>
        </authorList>
    </citation>
    <scope>IDENTIFICATION</scope>
</reference>
<dbReference type="GO" id="GO:0007204">
    <property type="term" value="P:positive regulation of cytosolic calcium ion concentration"/>
    <property type="evidence" value="ECO:0007669"/>
    <property type="project" value="TreeGrafter"/>
</dbReference>
<dbReference type="InterPro" id="IPR017452">
    <property type="entry name" value="GPCR_Rhodpsn_7TM"/>
</dbReference>
<feature type="domain" description="G-protein coupled receptors family 1 profile" evidence="11">
    <location>
        <begin position="89"/>
        <end position="328"/>
    </location>
</feature>
<keyword evidence="6 10" id="KW-0472">Membrane</keyword>
<dbReference type="GO" id="GO:0004974">
    <property type="term" value="F:leukotriene receptor activity"/>
    <property type="evidence" value="ECO:0007669"/>
    <property type="project" value="UniProtKB-ARBA"/>
</dbReference>
<keyword evidence="8" id="KW-0325">Glycoprotein</keyword>
<dbReference type="GO" id="GO:0019722">
    <property type="term" value="P:calcium-mediated signaling"/>
    <property type="evidence" value="ECO:0007669"/>
    <property type="project" value="TreeGrafter"/>
</dbReference>
<keyword evidence="9" id="KW-0807">Transducer</keyword>
<evidence type="ECO:0000313" key="12">
    <source>
        <dbReference type="Ensembl" id="ENSXCOP00000009922.1"/>
    </source>
</evidence>
<reference evidence="12" key="2">
    <citation type="submission" date="2025-09" db="UniProtKB">
        <authorList>
            <consortium name="Ensembl"/>
        </authorList>
    </citation>
    <scope>IDENTIFICATION</scope>
</reference>
<accession>A0A3B5LGE2</accession>
<evidence type="ECO:0000256" key="5">
    <source>
        <dbReference type="ARBA" id="ARBA00023040"/>
    </source>
</evidence>
<dbReference type="Pfam" id="PF00001">
    <property type="entry name" value="7tm_1"/>
    <property type="match status" value="1"/>
</dbReference>
<keyword evidence="2" id="KW-1003">Cell membrane</keyword>
<keyword evidence="3 10" id="KW-0812">Transmembrane</keyword>
<sequence length="390" mass="43403">MQTSISVKSFFFFELIFVNPLPFLLLPHLPALVTQSTTSTTRPRMDRLNFTAAPSNFSSLEHLSSPLWISKAVIPSVVLSICLMLGVPGNIAVILLKPNWKNMSRMSRSLMLNLAISDLICLLTLPPWIYNLLHSWTFGVVSCKLLSGLVYCSVYGSQLTVTAVSVQRYLVVVRRIDCKQVRKTVLLGMVWLVALLLSIPTFVVRQVKTEQRLKRCKPDYSSDAQRAALLLTEATVGFASLSLVAFTYISLHRKVSHGAFFNNRQTTRLVTCIIVCFFVLWVPYQVINLLGVAAICLQSNILLKFCRNAWNVTGALSFVNSCVNPLLYAFTSEKVCTVCLKKDPEHVGGAGADLQLTFRARGGIHPGLVASLWAKKRQTTMLTHTHLGRI</sequence>
<organism evidence="12 13">
    <name type="scientific">Xiphophorus couchianus</name>
    <name type="common">Monterrey platyfish</name>
    <dbReference type="NCBI Taxonomy" id="32473"/>
    <lineage>
        <taxon>Eukaryota</taxon>
        <taxon>Metazoa</taxon>
        <taxon>Chordata</taxon>
        <taxon>Craniata</taxon>
        <taxon>Vertebrata</taxon>
        <taxon>Euteleostomi</taxon>
        <taxon>Actinopterygii</taxon>
        <taxon>Neopterygii</taxon>
        <taxon>Teleostei</taxon>
        <taxon>Neoteleostei</taxon>
        <taxon>Acanthomorphata</taxon>
        <taxon>Ovalentaria</taxon>
        <taxon>Atherinomorphae</taxon>
        <taxon>Cyprinodontiformes</taxon>
        <taxon>Poeciliidae</taxon>
        <taxon>Poeciliinae</taxon>
        <taxon>Xiphophorus</taxon>
    </lineage>
</organism>
<evidence type="ECO:0000256" key="2">
    <source>
        <dbReference type="ARBA" id="ARBA00022475"/>
    </source>
</evidence>
<evidence type="ECO:0000256" key="6">
    <source>
        <dbReference type="ARBA" id="ARBA00023136"/>
    </source>
</evidence>
<evidence type="ECO:0000256" key="9">
    <source>
        <dbReference type="ARBA" id="ARBA00023224"/>
    </source>
</evidence>
<feature type="transmembrane region" description="Helical" evidence="10">
    <location>
        <begin position="136"/>
        <end position="164"/>
    </location>
</feature>
<dbReference type="Ensembl" id="ENSXCOT00000010040.1">
    <property type="protein sequence ID" value="ENSXCOP00000009922.1"/>
    <property type="gene ID" value="ENSXCOG00000007532.1"/>
</dbReference>
<keyword evidence="13" id="KW-1185">Reference proteome</keyword>
<dbReference type="Gene3D" id="1.20.1070.10">
    <property type="entry name" value="Rhodopsin 7-helix transmembrane proteins"/>
    <property type="match status" value="1"/>
</dbReference>
<dbReference type="Proteomes" id="UP000261380">
    <property type="component" value="Unplaced"/>
</dbReference>
<evidence type="ECO:0000256" key="8">
    <source>
        <dbReference type="ARBA" id="ARBA00023180"/>
    </source>
</evidence>
<evidence type="ECO:0000256" key="1">
    <source>
        <dbReference type="ARBA" id="ARBA00004651"/>
    </source>
</evidence>
<feature type="transmembrane region" description="Helical" evidence="10">
    <location>
        <begin position="185"/>
        <end position="207"/>
    </location>
</feature>